<reference evidence="2" key="1">
    <citation type="submission" date="2018-05" db="EMBL/GenBank/DDBJ databases">
        <authorList>
            <person name="Lanie J.A."/>
            <person name="Ng W.-L."/>
            <person name="Kazmierczak K.M."/>
            <person name="Andrzejewski T.M."/>
            <person name="Davidsen T.M."/>
            <person name="Wayne K.J."/>
            <person name="Tettelin H."/>
            <person name="Glass J.I."/>
            <person name="Rusch D."/>
            <person name="Podicherti R."/>
            <person name="Tsui H.-C.T."/>
            <person name="Winkler M.E."/>
        </authorList>
    </citation>
    <scope>NUCLEOTIDE SEQUENCE</scope>
</reference>
<dbReference type="GO" id="GO:0035599">
    <property type="term" value="F:aspartic acid methylthiotransferase activity"/>
    <property type="evidence" value="ECO:0007669"/>
    <property type="project" value="TreeGrafter"/>
</dbReference>
<evidence type="ECO:0000259" key="1">
    <source>
        <dbReference type="PROSITE" id="PS51449"/>
    </source>
</evidence>
<feature type="domain" description="MTTase N-terminal" evidence="1">
    <location>
        <begin position="1"/>
        <end position="99"/>
    </location>
</feature>
<organism evidence="2">
    <name type="scientific">marine metagenome</name>
    <dbReference type="NCBI Taxonomy" id="408172"/>
    <lineage>
        <taxon>unclassified sequences</taxon>
        <taxon>metagenomes</taxon>
        <taxon>ecological metagenomes</taxon>
    </lineage>
</organism>
<dbReference type="Gene3D" id="3.40.50.12160">
    <property type="entry name" value="Methylthiotransferase, N-terminal domain"/>
    <property type="match status" value="1"/>
</dbReference>
<dbReference type="InterPro" id="IPR038135">
    <property type="entry name" value="Methylthiotransferase_N_sf"/>
</dbReference>
<dbReference type="InterPro" id="IPR005840">
    <property type="entry name" value="Ribosomal_uS12_MeSTrfase_RimO"/>
</dbReference>
<dbReference type="GO" id="GO:0005829">
    <property type="term" value="C:cytosol"/>
    <property type="evidence" value="ECO:0007669"/>
    <property type="project" value="TreeGrafter"/>
</dbReference>
<dbReference type="PANTHER" id="PTHR43837:SF1">
    <property type="entry name" value="RIBOSOMAL PROTEIN US12 METHYLTHIOTRANSFERASE RIMO"/>
    <property type="match status" value="1"/>
</dbReference>
<dbReference type="GO" id="GO:0051539">
    <property type="term" value="F:4 iron, 4 sulfur cluster binding"/>
    <property type="evidence" value="ECO:0007669"/>
    <property type="project" value="UniProtKB-KW"/>
</dbReference>
<evidence type="ECO:0000313" key="2">
    <source>
        <dbReference type="EMBL" id="SVC82576.1"/>
    </source>
</evidence>
<sequence>MLGLLGGNDYEITADPEDADVVIVNTCGFIEPAKEESIETILEASRLKERGRCKAVVVTGCLSTRYEKELKQEMSGDADLILTLREERDIVRHVDQLLGRTR</sequence>
<gene>
    <name evidence="2" type="ORF">METZ01_LOCUS335430</name>
</gene>
<dbReference type="PROSITE" id="PS51449">
    <property type="entry name" value="MTTASE_N"/>
    <property type="match status" value="1"/>
</dbReference>
<dbReference type="InterPro" id="IPR013848">
    <property type="entry name" value="Methylthiotransferase_N"/>
</dbReference>
<name>A0A382QAX3_9ZZZZ</name>
<proteinExistence type="predicted"/>
<dbReference type="Pfam" id="PF00919">
    <property type="entry name" value="UPF0004"/>
    <property type="match status" value="1"/>
</dbReference>
<accession>A0A382QAX3</accession>
<dbReference type="AlphaFoldDB" id="A0A382QAX3"/>
<protein>
    <recommendedName>
        <fullName evidence="1">MTTase N-terminal domain-containing protein</fullName>
    </recommendedName>
</protein>
<dbReference type="PANTHER" id="PTHR43837">
    <property type="entry name" value="RIBOSOMAL PROTEIN S12 METHYLTHIOTRANSFERASE RIMO"/>
    <property type="match status" value="1"/>
</dbReference>
<feature type="non-terminal residue" evidence="2">
    <location>
        <position position="102"/>
    </location>
</feature>
<dbReference type="EMBL" id="UINC01113156">
    <property type="protein sequence ID" value="SVC82576.1"/>
    <property type="molecule type" value="Genomic_DNA"/>
</dbReference>
<dbReference type="GO" id="GO:0046872">
    <property type="term" value="F:metal ion binding"/>
    <property type="evidence" value="ECO:0007669"/>
    <property type="project" value="UniProtKB-KW"/>
</dbReference>